<comment type="caution">
    <text evidence="1">The sequence shown here is derived from an EMBL/GenBank/DDBJ whole genome shotgun (WGS) entry which is preliminary data.</text>
</comment>
<reference evidence="1" key="2">
    <citation type="submission" date="2023-01" db="EMBL/GenBank/DDBJ databases">
        <title>Draft genome sequence of Sulfitobacter pacificus strain NBRC 109915.</title>
        <authorList>
            <person name="Sun Q."/>
            <person name="Mori K."/>
        </authorList>
    </citation>
    <scope>NUCLEOTIDE SEQUENCE</scope>
    <source>
        <strain evidence="1">NBRC 109915</strain>
    </source>
</reference>
<dbReference type="Proteomes" id="UP001161388">
    <property type="component" value="Unassembled WGS sequence"/>
</dbReference>
<sequence length="180" mass="18508">MVELKERSACAGLVPLSLGAVTVEEAGFAPMASLSAFGDTSGLSAALERAHGVKLPAAGRSTGKGGLRCLWFGRDEVMLIGAAPDAALADHAAVVDQSDAWAVVNISGAGAVDVLARLVPLDLRAGTFKRGHTARSQLGHMNASITRTGPESFQIMVFRSMAGTLLHDLKQAMAAVASRG</sequence>
<keyword evidence="2" id="KW-1185">Reference proteome</keyword>
<name>A0ABQ5VFX5_9RHOB</name>
<dbReference type="Pfam" id="PF04268">
    <property type="entry name" value="SoxG"/>
    <property type="match status" value="1"/>
</dbReference>
<dbReference type="EMBL" id="BSNL01000001">
    <property type="protein sequence ID" value="GLQ25984.1"/>
    <property type="molecule type" value="Genomic_DNA"/>
</dbReference>
<gene>
    <name evidence="1" type="primary">soxG</name>
    <name evidence="1" type="ORF">GCM10007927_07870</name>
</gene>
<dbReference type="SUPFAM" id="SSF103025">
    <property type="entry name" value="Folate-binding domain"/>
    <property type="match status" value="1"/>
</dbReference>
<protein>
    <submittedName>
        <fullName evidence="1">Sarcosine oxidase subunit gamma</fullName>
    </submittedName>
</protein>
<accession>A0ABQ5VFX5</accession>
<dbReference type="InterPro" id="IPR027266">
    <property type="entry name" value="TrmE/GcvT-like"/>
</dbReference>
<dbReference type="InterPro" id="IPR007375">
    <property type="entry name" value="SoxG"/>
</dbReference>
<dbReference type="Gene3D" id="3.30.70.1520">
    <property type="entry name" value="Heterotetrameric sarcosine oxidase"/>
    <property type="match status" value="1"/>
</dbReference>
<proteinExistence type="predicted"/>
<dbReference type="RefSeq" id="WP_284370779.1">
    <property type="nucleotide sequence ID" value="NZ_BSNL01000001.1"/>
</dbReference>
<reference evidence="1" key="1">
    <citation type="journal article" date="2014" name="Int. J. Syst. Evol. Microbiol.">
        <title>Complete genome of a new Firmicutes species belonging to the dominant human colonic microbiota ('Ruminococcus bicirculans') reveals two chromosomes and a selective capacity to utilize plant glucans.</title>
        <authorList>
            <consortium name="NISC Comparative Sequencing Program"/>
            <person name="Wegmann U."/>
            <person name="Louis P."/>
            <person name="Goesmann A."/>
            <person name="Henrissat B."/>
            <person name="Duncan S.H."/>
            <person name="Flint H.J."/>
        </authorList>
    </citation>
    <scope>NUCLEOTIDE SEQUENCE</scope>
    <source>
        <strain evidence="1">NBRC 109915</strain>
    </source>
</reference>
<evidence type="ECO:0000313" key="2">
    <source>
        <dbReference type="Proteomes" id="UP001161388"/>
    </source>
</evidence>
<dbReference type="Gene3D" id="3.30.1360.120">
    <property type="entry name" value="Probable tRNA modification gtpase trme, domain 1"/>
    <property type="match status" value="1"/>
</dbReference>
<evidence type="ECO:0000313" key="1">
    <source>
        <dbReference type="EMBL" id="GLQ25984.1"/>
    </source>
</evidence>
<organism evidence="1 2">
    <name type="scientific">Sulfitobacter pacificus</name>
    <dbReference type="NCBI Taxonomy" id="1499314"/>
    <lineage>
        <taxon>Bacteria</taxon>
        <taxon>Pseudomonadati</taxon>
        <taxon>Pseudomonadota</taxon>
        <taxon>Alphaproteobacteria</taxon>
        <taxon>Rhodobacterales</taxon>
        <taxon>Roseobacteraceae</taxon>
        <taxon>Sulfitobacter</taxon>
    </lineage>
</organism>